<feature type="compositionally biased region" description="Polar residues" evidence="1">
    <location>
        <begin position="17"/>
        <end position="35"/>
    </location>
</feature>
<reference evidence="2 3" key="1">
    <citation type="submission" date="2018-05" db="EMBL/GenBank/DDBJ databases">
        <title>Genome sequencing and assembly of the regulated plant pathogen Lachnellula willkommii and related sister species for the development of diagnostic species identification markers.</title>
        <authorList>
            <person name="Giroux E."/>
            <person name="Bilodeau G."/>
        </authorList>
    </citation>
    <scope>NUCLEOTIDE SEQUENCE [LARGE SCALE GENOMIC DNA]</scope>
    <source>
        <strain evidence="2 3">CBS 268.59</strain>
    </source>
</reference>
<accession>A0A8T9BUZ2</accession>
<dbReference type="AlphaFoldDB" id="A0A8T9BUZ2"/>
<evidence type="ECO:0000313" key="2">
    <source>
        <dbReference type="EMBL" id="TVY62701.1"/>
    </source>
</evidence>
<sequence>MSEATNTKLMDTERGGENTQYESAHTFTQPPSKSGGQFGDDKPTESGADKVEQEAKKARGEKTAENIRFGEAISEH</sequence>
<gene>
    <name evidence="2" type="ORF">LSUE1_G006644</name>
</gene>
<feature type="compositionally biased region" description="Basic and acidic residues" evidence="1">
    <location>
        <begin position="39"/>
        <end position="65"/>
    </location>
</feature>
<evidence type="ECO:0000256" key="1">
    <source>
        <dbReference type="SAM" id="MobiDB-lite"/>
    </source>
</evidence>
<name>A0A8T9BUZ2_9HELO</name>
<keyword evidence="3" id="KW-1185">Reference proteome</keyword>
<dbReference type="EMBL" id="QGMK01001967">
    <property type="protein sequence ID" value="TVY62701.1"/>
    <property type="molecule type" value="Genomic_DNA"/>
</dbReference>
<protein>
    <submittedName>
        <fullName evidence="2">Uncharacterized protein</fullName>
    </submittedName>
</protein>
<dbReference type="OrthoDB" id="5386823at2759"/>
<feature type="non-terminal residue" evidence="2">
    <location>
        <position position="76"/>
    </location>
</feature>
<proteinExistence type="predicted"/>
<comment type="caution">
    <text evidence="2">The sequence shown here is derived from an EMBL/GenBank/DDBJ whole genome shotgun (WGS) entry which is preliminary data.</text>
</comment>
<organism evidence="2 3">
    <name type="scientific">Lachnellula suecica</name>
    <dbReference type="NCBI Taxonomy" id="602035"/>
    <lineage>
        <taxon>Eukaryota</taxon>
        <taxon>Fungi</taxon>
        <taxon>Dikarya</taxon>
        <taxon>Ascomycota</taxon>
        <taxon>Pezizomycotina</taxon>
        <taxon>Leotiomycetes</taxon>
        <taxon>Helotiales</taxon>
        <taxon>Lachnaceae</taxon>
        <taxon>Lachnellula</taxon>
    </lineage>
</organism>
<dbReference type="Proteomes" id="UP000469558">
    <property type="component" value="Unassembled WGS sequence"/>
</dbReference>
<feature type="region of interest" description="Disordered" evidence="1">
    <location>
        <begin position="1"/>
        <end position="76"/>
    </location>
</feature>
<evidence type="ECO:0000313" key="3">
    <source>
        <dbReference type="Proteomes" id="UP000469558"/>
    </source>
</evidence>